<sequence length="279" mass="31546">MDIPDGAFDWKTNGYTPVFNDEFKTPTLDRSKWQPITGGEIVTQRKSYMDFNTNGRIEDGSVVFKATREAGKVVNGTAYEFFSAAIQSVKKFSGVLYFEARMALPPKSRWMSSTFKLVPTIPTEYNSWLKRMEVTITSSPQDDGTFIACEYICGGTARNSFITGTFKKQIIDVTNFHTYAFSIEEDRIKFIYDGEVVLEKVIAGETINGQIMTGAKPFDAVEWQPHIGLEFRGPWIAGLAEMLPQEMKVDYVRVFVQGAEEEEKVGNTIRGRKMRLIQG</sequence>
<accession>A0A8S5ULK0</accession>
<dbReference type="InterPro" id="IPR000757">
    <property type="entry name" value="Beta-glucanase-like"/>
</dbReference>
<dbReference type="PROSITE" id="PS51762">
    <property type="entry name" value="GH16_2"/>
    <property type="match status" value="1"/>
</dbReference>
<dbReference type="GO" id="GO:0004553">
    <property type="term" value="F:hydrolase activity, hydrolyzing O-glycosyl compounds"/>
    <property type="evidence" value="ECO:0007669"/>
    <property type="project" value="InterPro"/>
</dbReference>
<dbReference type="GO" id="GO:0005975">
    <property type="term" value="P:carbohydrate metabolic process"/>
    <property type="evidence" value="ECO:0007669"/>
    <property type="project" value="InterPro"/>
</dbReference>
<dbReference type="InterPro" id="IPR013320">
    <property type="entry name" value="ConA-like_dom_sf"/>
</dbReference>
<evidence type="ECO:0000313" key="3">
    <source>
        <dbReference type="EMBL" id="DAF95307.1"/>
    </source>
</evidence>
<evidence type="ECO:0000256" key="1">
    <source>
        <dbReference type="ARBA" id="ARBA00006865"/>
    </source>
</evidence>
<evidence type="ECO:0000259" key="2">
    <source>
        <dbReference type="PROSITE" id="PS51762"/>
    </source>
</evidence>
<dbReference type="Gene3D" id="2.60.120.200">
    <property type="match status" value="1"/>
</dbReference>
<reference evidence="3" key="1">
    <citation type="journal article" date="2021" name="Proc. Natl. Acad. Sci. U.S.A.">
        <title>A Catalog of Tens of Thousands of Viruses from Human Metagenomes Reveals Hidden Associations with Chronic Diseases.</title>
        <authorList>
            <person name="Tisza M.J."/>
            <person name="Buck C.B."/>
        </authorList>
    </citation>
    <scope>NUCLEOTIDE SEQUENCE</scope>
    <source>
        <strain evidence="3">CtOz71</strain>
    </source>
</reference>
<comment type="similarity">
    <text evidence="1">Belongs to the glycosyl hydrolase 16 family.</text>
</comment>
<dbReference type="PANTHER" id="PTHR10963:SF55">
    <property type="entry name" value="GLYCOSIDE HYDROLASE FAMILY 16 PROTEIN"/>
    <property type="match status" value="1"/>
</dbReference>
<dbReference type="EMBL" id="BK016108">
    <property type="protein sequence ID" value="DAF95307.1"/>
    <property type="molecule type" value="Genomic_DNA"/>
</dbReference>
<dbReference type="SUPFAM" id="SSF49899">
    <property type="entry name" value="Concanavalin A-like lectins/glucanases"/>
    <property type="match status" value="1"/>
</dbReference>
<organism evidence="3">
    <name type="scientific">Phage sp. ctOz71</name>
    <dbReference type="NCBI Taxonomy" id="2825793"/>
    <lineage>
        <taxon>Viruses</taxon>
    </lineage>
</organism>
<feature type="domain" description="GH16" evidence="2">
    <location>
        <begin position="8"/>
        <end position="260"/>
    </location>
</feature>
<protein>
    <submittedName>
        <fullName evidence="3">Laminarinase-like protein</fullName>
    </submittedName>
</protein>
<proteinExistence type="inferred from homology"/>
<name>A0A8S5ULK0_9VIRU</name>
<dbReference type="InterPro" id="IPR050546">
    <property type="entry name" value="Glycosyl_Hydrlase_16"/>
</dbReference>
<dbReference type="PANTHER" id="PTHR10963">
    <property type="entry name" value="GLYCOSYL HYDROLASE-RELATED"/>
    <property type="match status" value="1"/>
</dbReference>